<evidence type="ECO:0000256" key="10">
    <source>
        <dbReference type="ARBA" id="ARBA00023004"/>
    </source>
</evidence>
<keyword evidence="6 13" id="KW-0812">Transmembrane</keyword>
<dbReference type="PANTHER" id="PTHR30529:SF1">
    <property type="entry name" value="CYTOCHROME B561 HOMOLOG 2"/>
    <property type="match status" value="1"/>
</dbReference>
<evidence type="ECO:0000256" key="8">
    <source>
        <dbReference type="ARBA" id="ARBA00022982"/>
    </source>
</evidence>
<evidence type="ECO:0000313" key="15">
    <source>
        <dbReference type="EMBL" id="GAA4024534.1"/>
    </source>
</evidence>
<evidence type="ECO:0000256" key="11">
    <source>
        <dbReference type="ARBA" id="ARBA00023136"/>
    </source>
</evidence>
<protein>
    <submittedName>
        <fullName evidence="15">Cytochrome b</fullName>
    </submittedName>
</protein>
<dbReference type="Pfam" id="PF01292">
    <property type="entry name" value="Ni_hydr_CYTB"/>
    <property type="match status" value="1"/>
</dbReference>
<evidence type="ECO:0000256" key="6">
    <source>
        <dbReference type="ARBA" id="ARBA00022692"/>
    </source>
</evidence>
<keyword evidence="3" id="KW-0813">Transport</keyword>
<evidence type="ECO:0000256" key="1">
    <source>
        <dbReference type="ARBA" id="ARBA00001970"/>
    </source>
</evidence>
<name>A0ABP7TDQ0_9BURK</name>
<gene>
    <name evidence="15" type="ORF">GCM10022212_22690</name>
</gene>
<evidence type="ECO:0000256" key="7">
    <source>
        <dbReference type="ARBA" id="ARBA00022723"/>
    </source>
</evidence>
<dbReference type="EMBL" id="BAAAZE010000008">
    <property type="protein sequence ID" value="GAA4024534.1"/>
    <property type="molecule type" value="Genomic_DNA"/>
</dbReference>
<evidence type="ECO:0000256" key="3">
    <source>
        <dbReference type="ARBA" id="ARBA00022448"/>
    </source>
</evidence>
<keyword evidence="8" id="KW-0249">Electron transport</keyword>
<evidence type="ECO:0000256" key="13">
    <source>
        <dbReference type="SAM" id="Phobius"/>
    </source>
</evidence>
<comment type="caution">
    <text evidence="15">The sequence shown here is derived from an EMBL/GenBank/DDBJ whole genome shotgun (WGS) entry which is preliminary data.</text>
</comment>
<feature type="transmembrane region" description="Helical" evidence="13">
    <location>
        <begin position="53"/>
        <end position="73"/>
    </location>
</feature>
<keyword evidence="16" id="KW-1185">Reference proteome</keyword>
<dbReference type="Gene3D" id="1.20.950.20">
    <property type="entry name" value="Transmembrane di-heme cytochromes, Chain C"/>
    <property type="match status" value="1"/>
</dbReference>
<dbReference type="Proteomes" id="UP001501353">
    <property type="component" value="Unassembled WGS sequence"/>
</dbReference>
<keyword evidence="10" id="KW-0408">Iron</keyword>
<keyword evidence="11 13" id="KW-0472">Membrane</keyword>
<evidence type="ECO:0000256" key="4">
    <source>
        <dbReference type="ARBA" id="ARBA00022475"/>
    </source>
</evidence>
<evidence type="ECO:0000259" key="14">
    <source>
        <dbReference type="Pfam" id="PF01292"/>
    </source>
</evidence>
<feature type="transmembrane region" description="Helical" evidence="13">
    <location>
        <begin position="99"/>
        <end position="118"/>
    </location>
</feature>
<dbReference type="RefSeq" id="WP_344763418.1">
    <property type="nucleotide sequence ID" value="NZ_BAAAZE010000008.1"/>
</dbReference>
<organism evidence="15 16">
    <name type="scientific">Actimicrobium antarcticum</name>
    <dbReference type="NCBI Taxonomy" id="1051899"/>
    <lineage>
        <taxon>Bacteria</taxon>
        <taxon>Pseudomonadati</taxon>
        <taxon>Pseudomonadota</taxon>
        <taxon>Betaproteobacteria</taxon>
        <taxon>Burkholderiales</taxon>
        <taxon>Oxalobacteraceae</taxon>
        <taxon>Actimicrobium</taxon>
    </lineage>
</organism>
<keyword evidence="4" id="KW-1003">Cell membrane</keyword>
<feature type="transmembrane region" description="Helical" evidence="13">
    <location>
        <begin position="21"/>
        <end position="41"/>
    </location>
</feature>
<evidence type="ECO:0000256" key="2">
    <source>
        <dbReference type="ARBA" id="ARBA00004651"/>
    </source>
</evidence>
<evidence type="ECO:0000256" key="9">
    <source>
        <dbReference type="ARBA" id="ARBA00022989"/>
    </source>
</evidence>
<dbReference type="InterPro" id="IPR016174">
    <property type="entry name" value="Di-haem_cyt_TM"/>
</dbReference>
<keyword evidence="5" id="KW-0349">Heme</keyword>
<keyword evidence="9 13" id="KW-1133">Transmembrane helix</keyword>
<proteinExistence type="inferred from homology"/>
<dbReference type="PANTHER" id="PTHR30529">
    <property type="entry name" value="CYTOCHROME B561"/>
    <property type="match status" value="1"/>
</dbReference>
<keyword evidence="7" id="KW-0479">Metal-binding</keyword>
<feature type="transmembrane region" description="Helical" evidence="13">
    <location>
        <begin position="150"/>
        <end position="171"/>
    </location>
</feature>
<accession>A0ABP7TDQ0</accession>
<comment type="cofactor">
    <cofactor evidence="1">
        <name>heme b</name>
        <dbReference type="ChEBI" id="CHEBI:60344"/>
    </cofactor>
</comment>
<evidence type="ECO:0000256" key="5">
    <source>
        <dbReference type="ARBA" id="ARBA00022617"/>
    </source>
</evidence>
<evidence type="ECO:0000256" key="12">
    <source>
        <dbReference type="ARBA" id="ARBA00037975"/>
    </source>
</evidence>
<evidence type="ECO:0000313" key="16">
    <source>
        <dbReference type="Proteomes" id="UP001501353"/>
    </source>
</evidence>
<reference evidence="16" key="1">
    <citation type="journal article" date="2019" name="Int. J. Syst. Evol. Microbiol.">
        <title>The Global Catalogue of Microorganisms (GCM) 10K type strain sequencing project: providing services to taxonomists for standard genome sequencing and annotation.</title>
        <authorList>
            <consortium name="The Broad Institute Genomics Platform"/>
            <consortium name="The Broad Institute Genome Sequencing Center for Infectious Disease"/>
            <person name="Wu L."/>
            <person name="Ma J."/>
        </authorList>
    </citation>
    <scope>NUCLEOTIDE SEQUENCE [LARGE SCALE GENOMIC DNA]</scope>
    <source>
        <strain evidence="16">JCM 16673</strain>
    </source>
</reference>
<dbReference type="InterPro" id="IPR052168">
    <property type="entry name" value="Cytochrome_b561_oxidase"/>
</dbReference>
<comment type="subcellular location">
    <subcellularLocation>
        <location evidence="2">Cell membrane</location>
        <topology evidence="2">Multi-pass membrane protein</topology>
    </subcellularLocation>
</comment>
<feature type="domain" description="Cytochrome b561 bacterial/Ni-hydrogenase" evidence="14">
    <location>
        <begin position="15"/>
        <end position="183"/>
    </location>
</feature>
<dbReference type="SUPFAM" id="SSF81342">
    <property type="entry name" value="Transmembrane di-heme cytochromes"/>
    <property type="match status" value="1"/>
</dbReference>
<sequence length="184" mass="20335">MNLTFKDAAETGPAYTRTSRVVHWLVAVLIIGMIALGWYMMSIEDDPGSDTYFTLHKSTGLIVLVLVLFRLVWRLGHRPKALPLSLPGWQLMASKASHWSLYGAMIAMPIVGLAGALLSKDGVSFFGAALPRVFTANHDLAEVFFSIHSVIAWILVALISLHVLAALKHLLVDKDGVFQRMWHS</sequence>
<dbReference type="InterPro" id="IPR011577">
    <property type="entry name" value="Cyt_b561_bac/Ni-Hgenase"/>
</dbReference>
<comment type="similarity">
    <text evidence="12">Belongs to the cytochrome b561 family.</text>
</comment>